<evidence type="ECO:0000313" key="3">
    <source>
        <dbReference type="EMBL" id="QDU76894.1"/>
    </source>
</evidence>
<dbReference type="KEGG" id="bvo:Pan97_39510"/>
<dbReference type="Gene3D" id="3.40.1620.10">
    <property type="entry name" value="YefM-like domain"/>
    <property type="match status" value="1"/>
</dbReference>
<keyword evidence="4" id="KW-1185">Reference proteome</keyword>
<gene>
    <name evidence="3" type="ORF">Pan97_39510</name>
</gene>
<dbReference type="AlphaFoldDB" id="A0A518CCG7"/>
<reference evidence="4" key="1">
    <citation type="submission" date="2019-02" db="EMBL/GenBank/DDBJ databases">
        <title>Deep-cultivation of Planctomycetes and their phenomic and genomic characterization uncovers novel biology.</title>
        <authorList>
            <person name="Wiegand S."/>
            <person name="Jogler M."/>
            <person name="Boedeker C."/>
            <person name="Pinto D."/>
            <person name="Vollmers J."/>
            <person name="Rivas-Marin E."/>
            <person name="Kohn T."/>
            <person name="Peeters S.H."/>
            <person name="Heuer A."/>
            <person name="Rast P."/>
            <person name="Oberbeckmann S."/>
            <person name="Bunk B."/>
            <person name="Jeske O."/>
            <person name="Meyerdierks A."/>
            <person name="Storesund J.E."/>
            <person name="Kallscheuer N."/>
            <person name="Luecker S."/>
            <person name="Lage O.M."/>
            <person name="Pohl T."/>
            <person name="Merkel B.J."/>
            <person name="Hornburger P."/>
            <person name="Mueller R.-W."/>
            <person name="Bruemmer F."/>
            <person name="Labrenz M."/>
            <person name="Spormann A.M."/>
            <person name="Op den Camp H."/>
            <person name="Overmann J."/>
            <person name="Amann R."/>
            <person name="Jetten M.S.M."/>
            <person name="Mascher T."/>
            <person name="Medema M.H."/>
            <person name="Devos D.P."/>
            <person name="Kaster A.-K."/>
            <person name="Ovreas L."/>
            <person name="Rohde M."/>
            <person name="Galperin M.Y."/>
            <person name="Jogler C."/>
        </authorList>
    </citation>
    <scope>NUCLEOTIDE SEQUENCE [LARGE SCALE GENOMIC DNA]</scope>
    <source>
        <strain evidence="4">Pan97</strain>
    </source>
</reference>
<protein>
    <recommendedName>
        <fullName evidence="5">Antitoxin</fullName>
    </recommendedName>
</protein>
<dbReference type="EMBL" id="CP036289">
    <property type="protein sequence ID" value="QDU76894.1"/>
    <property type="molecule type" value="Genomic_DNA"/>
</dbReference>
<proteinExistence type="inferred from homology"/>
<evidence type="ECO:0000256" key="1">
    <source>
        <dbReference type="ARBA" id="ARBA00009981"/>
    </source>
</evidence>
<evidence type="ECO:0008006" key="5">
    <source>
        <dbReference type="Google" id="ProtNLM"/>
    </source>
</evidence>
<evidence type="ECO:0000313" key="4">
    <source>
        <dbReference type="Proteomes" id="UP000318626"/>
    </source>
</evidence>
<organism evidence="3 4">
    <name type="scientific">Bremerella volcania</name>
    <dbReference type="NCBI Taxonomy" id="2527984"/>
    <lineage>
        <taxon>Bacteria</taxon>
        <taxon>Pseudomonadati</taxon>
        <taxon>Planctomycetota</taxon>
        <taxon>Planctomycetia</taxon>
        <taxon>Pirellulales</taxon>
        <taxon>Pirellulaceae</taxon>
        <taxon>Bremerella</taxon>
    </lineage>
</organism>
<evidence type="ECO:0000256" key="2">
    <source>
        <dbReference type="SAM" id="MobiDB-lite"/>
    </source>
</evidence>
<dbReference type="SUPFAM" id="SSF143120">
    <property type="entry name" value="YefM-like"/>
    <property type="match status" value="1"/>
</dbReference>
<dbReference type="Proteomes" id="UP000318626">
    <property type="component" value="Chromosome"/>
</dbReference>
<accession>A0A518CCG7</accession>
<comment type="similarity">
    <text evidence="1">Belongs to the phD/YefM antitoxin family.</text>
</comment>
<name>A0A518CCG7_9BACT</name>
<sequence length="87" mass="9762">MRITHLRDSLGWAYQSVANTDEPIVIQRYSKQDVVMVPLWEWQFLKQIEASIRAGEYPWLDAQMANPSPTVGPSGDDSADLAKDANA</sequence>
<dbReference type="InterPro" id="IPR036165">
    <property type="entry name" value="YefM-like_sf"/>
</dbReference>
<feature type="region of interest" description="Disordered" evidence="2">
    <location>
        <begin position="63"/>
        <end position="87"/>
    </location>
</feature>